<dbReference type="PATRIC" id="fig|1360.106.peg.2196"/>
<gene>
    <name evidence="1" type="ORF">LMG8520_2085</name>
</gene>
<protein>
    <submittedName>
        <fullName evidence="1">Uncharacterized protein</fullName>
    </submittedName>
</protein>
<name>A0A0V8CZ05_LACLL</name>
<dbReference type="RefSeq" id="WP_058210251.1">
    <property type="nucleotide sequence ID" value="NZ_LKLP01000109.1"/>
</dbReference>
<dbReference type="EMBL" id="LKLP01000109">
    <property type="protein sequence ID" value="KSU06383.1"/>
    <property type="molecule type" value="Genomic_DNA"/>
</dbReference>
<dbReference type="InterPro" id="IPR036614">
    <property type="entry name" value="RusA-like_sf"/>
</dbReference>
<dbReference type="GO" id="GO:0006281">
    <property type="term" value="P:DNA repair"/>
    <property type="evidence" value="ECO:0007669"/>
    <property type="project" value="InterPro"/>
</dbReference>
<dbReference type="AlphaFoldDB" id="A0A0V8CZ05"/>
<accession>A0A0V8CZ05</accession>
<dbReference type="GO" id="GO:0000287">
    <property type="term" value="F:magnesium ion binding"/>
    <property type="evidence" value="ECO:0007669"/>
    <property type="project" value="InterPro"/>
</dbReference>
<dbReference type="Proteomes" id="UP000054230">
    <property type="component" value="Unassembled WGS sequence"/>
</dbReference>
<comment type="caution">
    <text evidence="1">The sequence shown here is derived from an EMBL/GenBank/DDBJ whole genome shotgun (WGS) entry which is preliminary data.</text>
</comment>
<reference evidence="2" key="1">
    <citation type="submission" date="2015-10" db="EMBL/GenBank/DDBJ databases">
        <title>Draft Genome Sequences of 11 Lactococcus lactis subspecies cremoris strains.</title>
        <authorList>
            <person name="Wels M."/>
            <person name="Backus L."/>
            <person name="Boekhorst J."/>
            <person name="Dijkstra A."/>
            <person name="Beerthuizen M."/>
            <person name="Kelly W."/>
            <person name="Siezen R."/>
            <person name="Bachmann H."/>
            <person name="Van Hijum S."/>
        </authorList>
    </citation>
    <scope>NUCLEOTIDE SEQUENCE [LARGE SCALE GENOMIC DNA]</scope>
    <source>
        <strain evidence="2">LMG8520</strain>
    </source>
</reference>
<dbReference type="SUPFAM" id="SSF103084">
    <property type="entry name" value="Holliday junction resolvase RusA"/>
    <property type="match status" value="1"/>
</dbReference>
<evidence type="ECO:0000313" key="1">
    <source>
        <dbReference type="EMBL" id="KSU06383.1"/>
    </source>
</evidence>
<dbReference type="Gene3D" id="3.30.1330.70">
    <property type="entry name" value="Holliday junction resolvase RusA"/>
    <property type="match status" value="1"/>
</dbReference>
<evidence type="ECO:0000313" key="2">
    <source>
        <dbReference type="Proteomes" id="UP000054230"/>
    </source>
</evidence>
<dbReference type="Pfam" id="PF05866">
    <property type="entry name" value="RusA"/>
    <property type="match status" value="1"/>
</dbReference>
<proteinExistence type="predicted"/>
<organism evidence="1 2">
    <name type="scientific">Lactococcus lactis subsp. lactis</name>
    <name type="common">Streptococcus lactis</name>
    <dbReference type="NCBI Taxonomy" id="1360"/>
    <lineage>
        <taxon>Bacteria</taxon>
        <taxon>Bacillati</taxon>
        <taxon>Bacillota</taxon>
        <taxon>Bacilli</taxon>
        <taxon>Lactobacillales</taxon>
        <taxon>Streptococcaceae</taxon>
        <taxon>Lactococcus</taxon>
    </lineage>
</organism>
<dbReference type="InterPro" id="IPR008822">
    <property type="entry name" value="Endonuclease_RusA-like"/>
</dbReference>
<sequence length="174" mass="20562">MFKVTWEGRPRPAERPRARFSADKKSYYLYNPPTYQEYQKTLVEFFDKYQEDESLKELFDKKQLVYGLSVKLIFRIKHKGKIPFYGLRPDIDNLYKAVVDSLFMSAVNQIENGYWVDKNGEFILDADGNKTIKYKQKIDDSRVIHTELLKLRIDSEAEEGFTITVRNVGKEDIE</sequence>
<dbReference type="GO" id="GO:0006310">
    <property type="term" value="P:DNA recombination"/>
    <property type="evidence" value="ECO:0007669"/>
    <property type="project" value="InterPro"/>
</dbReference>